<dbReference type="PANTHER" id="PTHR43214">
    <property type="entry name" value="TWO-COMPONENT RESPONSE REGULATOR"/>
    <property type="match status" value="1"/>
</dbReference>
<evidence type="ECO:0000256" key="3">
    <source>
        <dbReference type="ARBA" id="ARBA00023163"/>
    </source>
</evidence>
<dbReference type="InterPro" id="IPR039420">
    <property type="entry name" value="WalR-like"/>
</dbReference>
<dbReference type="CDD" id="cd17535">
    <property type="entry name" value="REC_NarL-like"/>
    <property type="match status" value="1"/>
</dbReference>
<sequence length="178" mass="18313">MPPLTPHSSATAGLGRPLRRVPPDAPHEVITVLVADDHALFRRGVAAAIRRHPALELVAEAADGREALALIAALQPDVAVLDHRMPGLSGVEVCAQSQLGPGSSPTAVLLLSAFEDPEIVCAAIGAGASGYVSKMASQAEIFAAIEEVGRGGLAFAVPTPTDPGRPLPPGLRPRRRPA</sequence>
<evidence type="ECO:0000256" key="5">
    <source>
        <dbReference type="SAM" id="MobiDB-lite"/>
    </source>
</evidence>
<dbReference type="EMBL" id="CADCVP010000230">
    <property type="protein sequence ID" value="CAA9505237.1"/>
    <property type="molecule type" value="Genomic_DNA"/>
</dbReference>
<feature type="modified residue" description="4-aspartylphosphate" evidence="4">
    <location>
        <position position="82"/>
    </location>
</feature>
<evidence type="ECO:0000313" key="7">
    <source>
        <dbReference type="EMBL" id="CAA9505237.1"/>
    </source>
</evidence>
<keyword evidence="2" id="KW-0238">DNA-binding</keyword>
<organism evidence="7">
    <name type="scientific">uncultured Solirubrobacteraceae bacterium</name>
    <dbReference type="NCBI Taxonomy" id="1162706"/>
    <lineage>
        <taxon>Bacteria</taxon>
        <taxon>Bacillati</taxon>
        <taxon>Actinomycetota</taxon>
        <taxon>Thermoleophilia</taxon>
        <taxon>Solirubrobacterales</taxon>
        <taxon>Solirubrobacteraceae</taxon>
        <taxon>environmental samples</taxon>
    </lineage>
</organism>
<dbReference type="AlphaFoldDB" id="A0A6J4SU52"/>
<keyword evidence="1" id="KW-0805">Transcription regulation</keyword>
<dbReference type="PROSITE" id="PS50110">
    <property type="entry name" value="RESPONSE_REGULATORY"/>
    <property type="match status" value="1"/>
</dbReference>
<dbReference type="GO" id="GO:0003677">
    <property type="term" value="F:DNA binding"/>
    <property type="evidence" value="ECO:0007669"/>
    <property type="project" value="UniProtKB-KW"/>
</dbReference>
<gene>
    <name evidence="7" type="ORF">AVDCRST_MAG69-2128</name>
</gene>
<reference evidence="7" key="1">
    <citation type="submission" date="2020-02" db="EMBL/GenBank/DDBJ databases">
        <authorList>
            <person name="Meier V. D."/>
        </authorList>
    </citation>
    <scope>NUCLEOTIDE SEQUENCE</scope>
    <source>
        <strain evidence="7">AVDCRST_MAG69</strain>
    </source>
</reference>
<evidence type="ECO:0000259" key="6">
    <source>
        <dbReference type="PROSITE" id="PS50110"/>
    </source>
</evidence>
<evidence type="ECO:0000256" key="2">
    <source>
        <dbReference type="ARBA" id="ARBA00023125"/>
    </source>
</evidence>
<proteinExistence type="predicted"/>
<dbReference type="SUPFAM" id="SSF52172">
    <property type="entry name" value="CheY-like"/>
    <property type="match status" value="1"/>
</dbReference>
<feature type="domain" description="Response regulatory" evidence="6">
    <location>
        <begin position="31"/>
        <end position="149"/>
    </location>
</feature>
<protein>
    <recommendedName>
        <fullName evidence="6">Response regulatory domain-containing protein</fullName>
    </recommendedName>
</protein>
<feature type="compositionally biased region" description="Polar residues" evidence="5">
    <location>
        <begin position="1"/>
        <end position="11"/>
    </location>
</feature>
<dbReference type="InterPro" id="IPR011006">
    <property type="entry name" value="CheY-like_superfamily"/>
</dbReference>
<feature type="region of interest" description="Disordered" evidence="5">
    <location>
        <begin position="157"/>
        <end position="178"/>
    </location>
</feature>
<evidence type="ECO:0000256" key="4">
    <source>
        <dbReference type="PROSITE-ProRule" id="PRU00169"/>
    </source>
</evidence>
<dbReference type="InterPro" id="IPR058245">
    <property type="entry name" value="NreC/VraR/RcsB-like_REC"/>
</dbReference>
<feature type="compositionally biased region" description="Pro residues" evidence="5">
    <location>
        <begin position="160"/>
        <end position="171"/>
    </location>
</feature>
<dbReference type="Gene3D" id="3.40.50.2300">
    <property type="match status" value="1"/>
</dbReference>
<dbReference type="GO" id="GO:0000160">
    <property type="term" value="P:phosphorelay signal transduction system"/>
    <property type="evidence" value="ECO:0007669"/>
    <property type="project" value="InterPro"/>
</dbReference>
<name>A0A6J4SU52_9ACTN</name>
<accession>A0A6J4SU52</accession>
<dbReference type="Pfam" id="PF00072">
    <property type="entry name" value="Response_reg"/>
    <property type="match status" value="1"/>
</dbReference>
<dbReference type="PANTHER" id="PTHR43214:SF24">
    <property type="entry name" value="TRANSCRIPTIONAL REGULATORY PROTEIN NARL-RELATED"/>
    <property type="match status" value="1"/>
</dbReference>
<dbReference type="InterPro" id="IPR001789">
    <property type="entry name" value="Sig_transdc_resp-reg_receiver"/>
</dbReference>
<evidence type="ECO:0000256" key="1">
    <source>
        <dbReference type="ARBA" id="ARBA00023015"/>
    </source>
</evidence>
<feature type="region of interest" description="Disordered" evidence="5">
    <location>
        <begin position="1"/>
        <end position="22"/>
    </location>
</feature>
<dbReference type="SMART" id="SM00448">
    <property type="entry name" value="REC"/>
    <property type="match status" value="1"/>
</dbReference>
<keyword evidence="3" id="KW-0804">Transcription</keyword>
<keyword evidence="4" id="KW-0597">Phosphoprotein</keyword>